<sequence>MENFLVGYQLQHRQISWDPAEAAFFLQGLARSMPTSGSLDRVAQKLNLPFFEVPTGWKFFGYVMDAENCQSAAKKILGLVLTISMRKMVYDSFSSSSEVICGLLDGADD</sequence>
<comment type="cofactor">
    <cofactor evidence="1">
        <name>Mg(2+)</name>
        <dbReference type="ChEBI" id="CHEBI:18420"/>
    </cofactor>
</comment>
<dbReference type="GO" id="GO:0046872">
    <property type="term" value="F:metal ion binding"/>
    <property type="evidence" value="ECO:0007669"/>
    <property type="project" value="UniProtKB-KW"/>
</dbReference>
<dbReference type="AlphaFoldDB" id="A0A2G2Z3X2"/>
<dbReference type="GO" id="GO:0004614">
    <property type="term" value="F:phosphoglucomutase activity"/>
    <property type="evidence" value="ECO:0007669"/>
    <property type="project" value="InterPro"/>
</dbReference>
<dbReference type="PANTHER" id="PTHR22573:SF59">
    <property type="entry name" value="PHOSPHOGLUCOMUTASE, CHLOROPLASTIC"/>
    <property type="match status" value="1"/>
</dbReference>
<evidence type="ECO:0000256" key="1">
    <source>
        <dbReference type="ARBA" id="ARBA00001946"/>
    </source>
</evidence>
<dbReference type="InterPro" id="IPR016055">
    <property type="entry name" value="A-D-PHexomutase_a/b/a-I/II/III"/>
</dbReference>
<reference evidence="7 8" key="2">
    <citation type="journal article" date="2017" name="Genome Biol.">
        <title>New reference genome sequences of hot pepper reveal the massive evolution of plant disease-resistance genes by retroduplication.</title>
        <authorList>
            <person name="Kim S."/>
            <person name="Park J."/>
            <person name="Yeom S.I."/>
            <person name="Kim Y.M."/>
            <person name="Seo E."/>
            <person name="Kim K.T."/>
            <person name="Kim M.S."/>
            <person name="Lee J.M."/>
            <person name="Cheong K."/>
            <person name="Shin H.S."/>
            <person name="Kim S.B."/>
            <person name="Han K."/>
            <person name="Lee J."/>
            <person name="Park M."/>
            <person name="Lee H.A."/>
            <person name="Lee H.Y."/>
            <person name="Lee Y."/>
            <person name="Oh S."/>
            <person name="Lee J.H."/>
            <person name="Choi E."/>
            <person name="Choi E."/>
            <person name="Lee S.E."/>
            <person name="Jeon J."/>
            <person name="Kim H."/>
            <person name="Choi G."/>
            <person name="Song H."/>
            <person name="Lee J."/>
            <person name="Lee S.C."/>
            <person name="Kwon J.K."/>
            <person name="Lee H.Y."/>
            <person name="Koo N."/>
            <person name="Hong Y."/>
            <person name="Kim R.W."/>
            <person name="Kang W.H."/>
            <person name="Huh J.H."/>
            <person name="Kang B.C."/>
            <person name="Yang T.J."/>
            <person name="Lee Y.H."/>
            <person name="Bennetzen J.L."/>
            <person name="Choi D."/>
        </authorList>
    </citation>
    <scope>NUCLEOTIDE SEQUENCE [LARGE SCALE GENOMIC DNA]</scope>
    <source>
        <strain evidence="8">cv. CM334</strain>
    </source>
</reference>
<dbReference type="EMBL" id="AYRZ02000007">
    <property type="protein sequence ID" value="PHT76565.1"/>
    <property type="molecule type" value="Genomic_DNA"/>
</dbReference>
<keyword evidence="5" id="KW-0119">Carbohydrate metabolism</keyword>
<evidence type="ECO:0000256" key="5">
    <source>
        <dbReference type="ARBA" id="ARBA00023277"/>
    </source>
</evidence>
<gene>
    <name evidence="7" type="ORF">T459_20087</name>
</gene>
<evidence type="ECO:0000256" key="2">
    <source>
        <dbReference type="ARBA" id="ARBA00022723"/>
    </source>
</evidence>
<keyword evidence="4" id="KW-0413">Isomerase</keyword>
<evidence type="ECO:0000256" key="3">
    <source>
        <dbReference type="ARBA" id="ARBA00022842"/>
    </source>
</evidence>
<organism evidence="7 8">
    <name type="scientific">Capsicum annuum</name>
    <name type="common">Capsicum pepper</name>
    <dbReference type="NCBI Taxonomy" id="4072"/>
    <lineage>
        <taxon>Eukaryota</taxon>
        <taxon>Viridiplantae</taxon>
        <taxon>Streptophyta</taxon>
        <taxon>Embryophyta</taxon>
        <taxon>Tracheophyta</taxon>
        <taxon>Spermatophyta</taxon>
        <taxon>Magnoliopsida</taxon>
        <taxon>eudicotyledons</taxon>
        <taxon>Gunneridae</taxon>
        <taxon>Pentapetalae</taxon>
        <taxon>asterids</taxon>
        <taxon>lamiids</taxon>
        <taxon>Solanales</taxon>
        <taxon>Solanaceae</taxon>
        <taxon>Solanoideae</taxon>
        <taxon>Capsiceae</taxon>
        <taxon>Capsicum</taxon>
    </lineage>
</organism>
<accession>A0A2G2Z3X2</accession>
<feature type="domain" description="Alpha-D-phosphohexomutase alpha/beta/alpha" evidence="6">
    <location>
        <begin position="28"/>
        <end position="70"/>
    </location>
</feature>
<proteinExistence type="predicted"/>
<dbReference type="Proteomes" id="UP000222542">
    <property type="component" value="Unassembled WGS sequence"/>
</dbReference>
<dbReference type="Gene3D" id="3.40.120.10">
    <property type="entry name" value="Alpha-D-Glucose-1,6-Bisphosphate, subunit A, domain 3"/>
    <property type="match status" value="1"/>
</dbReference>
<dbReference type="STRING" id="4072.A0A2G2Z3X2"/>
<reference evidence="7 8" key="1">
    <citation type="journal article" date="2014" name="Nat. Genet.">
        <title>Genome sequence of the hot pepper provides insights into the evolution of pungency in Capsicum species.</title>
        <authorList>
            <person name="Kim S."/>
            <person name="Park M."/>
            <person name="Yeom S.I."/>
            <person name="Kim Y.M."/>
            <person name="Lee J.M."/>
            <person name="Lee H.A."/>
            <person name="Seo E."/>
            <person name="Choi J."/>
            <person name="Cheong K."/>
            <person name="Kim K.T."/>
            <person name="Jung K."/>
            <person name="Lee G.W."/>
            <person name="Oh S.K."/>
            <person name="Bae C."/>
            <person name="Kim S.B."/>
            <person name="Lee H.Y."/>
            <person name="Kim S.Y."/>
            <person name="Kim M.S."/>
            <person name="Kang B.C."/>
            <person name="Jo Y.D."/>
            <person name="Yang H.B."/>
            <person name="Jeong H.J."/>
            <person name="Kang W.H."/>
            <person name="Kwon J.K."/>
            <person name="Shin C."/>
            <person name="Lim J.Y."/>
            <person name="Park J.H."/>
            <person name="Huh J.H."/>
            <person name="Kim J.S."/>
            <person name="Kim B.D."/>
            <person name="Cohen O."/>
            <person name="Paran I."/>
            <person name="Suh M.C."/>
            <person name="Lee S.B."/>
            <person name="Kim Y.K."/>
            <person name="Shin Y."/>
            <person name="Noh S.J."/>
            <person name="Park J."/>
            <person name="Seo Y.S."/>
            <person name="Kwon S.Y."/>
            <person name="Kim H.A."/>
            <person name="Park J.M."/>
            <person name="Kim H.J."/>
            <person name="Choi S.B."/>
            <person name="Bosland P.W."/>
            <person name="Reeves G."/>
            <person name="Jo S.H."/>
            <person name="Lee B.W."/>
            <person name="Cho H.T."/>
            <person name="Choi H.S."/>
            <person name="Lee M.S."/>
            <person name="Yu Y."/>
            <person name="Do Choi Y."/>
            <person name="Park B.S."/>
            <person name="van Deynze A."/>
            <person name="Ashrafi H."/>
            <person name="Hill T."/>
            <person name="Kim W.T."/>
            <person name="Pai H.S."/>
            <person name="Ahn H.K."/>
            <person name="Yeam I."/>
            <person name="Giovannoni J.J."/>
            <person name="Rose J.K."/>
            <person name="Sorensen I."/>
            <person name="Lee S.J."/>
            <person name="Kim R.W."/>
            <person name="Choi I.Y."/>
            <person name="Choi B.S."/>
            <person name="Lim J.S."/>
            <person name="Lee Y.H."/>
            <person name="Choi D."/>
        </authorList>
    </citation>
    <scope>NUCLEOTIDE SEQUENCE [LARGE SCALE GENOMIC DNA]</scope>
    <source>
        <strain evidence="8">cv. CM334</strain>
    </source>
</reference>
<evidence type="ECO:0000259" key="6">
    <source>
        <dbReference type="Pfam" id="PF02880"/>
    </source>
</evidence>
<evidence type="ECO:0000313" key="8">
    <source>
        <dbReference type="Proteomes" id="UP000222542"/>
    </source>
</evidence>
<dbReference type="Gramene" id="PHT76565">
    <property type="protein sequence ID" value="PHT76565"/>
    <property type="gene ID" value="T459_20087"/>
</dbReference>
<dbReference type="PANTHER" id="PTHR22573">
    <property type="entry name" value="PHOSPHOHEXOMUTASE FAMILY MEMBER"/>
    <property type="match status" value="1"/>
</dbReference>
<dbReference type="SUPFAM" id="SSF53738">
    <property type="entry name" value="Phosphoglucomutase, first 3 domains"/>
    <property type="match status" value="1"/>
</dbReference>
<evidence type="ECO:0000313" key="7">
    <source>
        <dbReference type="EMBL" id="PHT76565.1"/>
    </source>
</evidence>
<protein>
    <recommendedName>
        <fullName evidence="6">Alpha-D-phosphohexomutase alpha/beta/alpha domain-containing protein</fullName>
    </recommendedName>
</protein>
<keyword evidence="2" id="KW-0479">Metal-binding</keyword>
<keyword evidence="3" id="KW-0460">Magnesium</keyword>
<comment type="caution">
    <text evidence="7">The sequence shown here is derived from an EMBL/GenBank/DDBJ whole genome shotgun (WGS) entry which is preliminary data.</text>
</comment>
<name>A0A2G2Z3X2_CAPAN</name>
<dbReference type="Pfam" id="PF02880">
    <property type="entry name" value="PGM_PMM_III"/>
    <property type="match status" value="1"/>
</dbReference>
<dbReference type="GO" id="GO:0005975">
    <property type="term" value="P:carbohydrate metabolic process"/>
    <property type="evidence" value="ECO:0007669"/>
    <property type="project" value="InterPro"/>
</dbReference>
<dbReference type="InterPro" id="IPR045244">
    <property type="entry name" value="PGM"/>
</dbReference>
<keyword evidence="8" id="KW-1185">Reference proteome</keyword>
<dbReference type="InterPro" id="IPR005846">
    <property type="entry name" value="A-D-PHexomutase_a/b/a-III"/>
</dbReference>
<evidence type="ECO:0000256" key="4">
    <source>
        <dbReference type="ARBA" id="ARBA00023235"/>
    </source>
</evidence>